<name>A0ACB9ZDD9_9PEZI</name>
<evidence type="ECO:0000313" key="1">
    <source>
        <dbReference type="EMBL" id="KAI4869581.1"/>
    </source>
</evidence>
<gene>
    <name evidence="1" type="ORF">F4820DRAFT_383756</name>
</gene>
<sequence length="264" mass="28093">MQLTPLPCALVLGSILVPSIFAATCYSLDQEEREGYIPCDTTADGVNSHSACCGINDVCMASGLCMSTRNSDPAGLLWVDACTDRSFKNRACPSICIDPNNMPMNVTYLNIVPCGTNEWCCNIGSYATVDLSQGVGTVIRQLPSVTGAVSSESTSSETMFSTISSTSSSTTVSNTSSSSSTDAVISPRPAEPNNNSNTGYIAGIAITSAGFAISLAAFLVTFHRFRRLKHKSQIQQPNFADYGAGQNKQYHEVETRETPVELPL</sequence>
<keyword evidence="2" id="KW-1185">Reference proteome</keyword>
<protein>
    <submittedName>
        <fullName evidence="1">Uncharacterized protein</fullName>
    </submittedName>
</protein>
<evidence type="ECO:0000313" key="2">
    <source>
        <dbReference type="Proteomes" id="UP001497700"/>
    </source>
</evidence>
<comment type="caution">
    <text evidence="1">The sequence shown here is derived from an EMBL/GenBank/DDBJ whole genome shotgun (WGS) entry which is preliminary data.</text>
</comment>
<proteinExistence type="predicted"/>
<reference evidence="1 2" key="1">
    <citation type="journal article" date="2022" name="New Phytol.">
        <title>Ecological generalism drives hyperdiversity of secondary metabolite gene clusters in xylarialean endophytes.</title>
        <authorList>
            <person name="Franco M.E.E."/>
            <person name="Wisecaver J.H."/>
            <person name="Arnold A.E."/>
            <person name="Ju Y.M."/>
            <person name="Slot J.C."/>
            <person name="Ahrendt S."/>
            <person name="Moore L.P."/>
            <person name="Eastman K.E."/>
            <person name="Scott K."/>
            <person name="Konkel Z."/>
            <person name="Mondo S.J."/>
            <person name="Kuo A."/>
            <person name="Hayes R.D."/>
            <person name="Haridas S."/>
            <person name="Andreopoulos B."/>
            <person name="Riley R."/>
            <person name="LaButti K."/>
            <person name="Pangilinan J."/>
            <person name="Lipzen A."/>
            <person name="Amirebrahimi M."/>
            <person name="Yan J."/>
            <person name="Adam C."/>
            <person name="Keymanesh K."/>
            <person name="Ng V."/>
            <person name="Louie K."/>
            <person name="Northen T."/>
            <person name="Drula E."/>
            <person name="Henrissat B."/>
            <person name="Hsieh H.M."/>
            <person name="Youens-Clark K."/>
            <person name="Lutzoni F."/>
            <person name="Miadlikowska J."/>
            <person name="Eastwood D.C."/>
            <person name="Hamelin R.C."/>
            <person name="Grigoriev I.V."/>
            <person name="U'Ren J.M."/>
        </authorList>
    </citation>
    <scope>NUCLEOTIDE SEQUENCE [LARGE SCALE GENOMIC DNA]</scope>
    <source>
        <strain evidence="1 2">CBS 119005</strain>
    </source>
</reference>
<dbReference type="Proteomes" id="UP001497700">
    <property type="component" value="Unassembled WGS sequence"/>
</dbReference>
<accession>A0ACB9ZDD9</accession>
<organism evidence="1 2">
    <name type="scientific">Hypoxylon rubiginosum</name>
    <dbReference type="NCBI Taxonomy" id="110542"/>
    <lineage>
        <taxon>Eukaryota</taxon>
        <taxon>Fungi</taxon>
        <taxon>Dikarya</taxon>
        <taxon>Ascomycota</taxon>
        <taxon>Pezizomycotina</taxon>
        <taxon>Sordariomycetes</taxon>
        <taxon>Xylariomycetidae</taxon>
        <taxon>Xylariales</taxon>
        <taxon>Hypoxylaceae</taxon>
        <taxon>Hypoxylon</taxon>
    </lineage>
</organism>
<dbReference type="EMBL" id="MU393429">
    <property type="protein sequence ID" value="KAI4869581.1"/>
    <property type="molecule type" value="Genomic_DNA"/>
</dbReference>